<organism evidence="3 4">
    <name type="scientific">Megalurothrips usitatus</name>
    <name type="common">bean blossom thrips</name>
    <dbReference type="NCBI Taxonomy" id="439358"/>
    <lineage>
        <taxon>Eukaryota</taxon>
        <taxon>Metazoa</taxon>
        <taxon>Ecdysozoa</taxon>
        <taxon>Arthropoda</taxon>
        <taxon>Hexapoda</taxon>
        <taxon>Insecta</taxon>
        <taxon>Pterygota</taxon>
        <taxon>Neoptera</taxon>
        <taxon>Paraneoptera</taxon>
        <taxon>Thysanoptera</taxon>
        <taxon>Terebrantia</taxon>
        <taxon>Thripoidea</taxon>
        <taxon>Thripidae</taxon>
        <taxon>Megalurothrips</taxon>
    </lineage>
</organism>
<name>A0AAV7XCG2_9NEOP</name>
<comment type="caution">
    <text evidence="3">The sequence shown here is derived from an EMBL/GenBank/DDBJ whole genome shotgun (WGS) entry which is preliminary data.</text>
</comment>
<evidence type="ECO:0000313" key="4">
    <source>
        <dbReference type="Proteomes" id="UP001075354"/>
    </source>
</evidence>
<dbReference type="EMBL" id="JAPTSV010000013">
    <property type="protein sequence ID" value="KAJ1521145.1"/>
    <property type="molecule type" value="Genomic_DNA"/>
</dbReference>
<keyword evidence="4" id="KW-1185">Reference proteome</keyword>
<dbReference type="Proteomes" id="UP001075354">
    <property type="component" value="Chromosome 13"/>
</dbReference>
<evidence type="ECO:0000313" key="3">
    <source>
        <dbReference type="EMBL" id="KAJ1521145.1"/>
    </source>
</evidence>
<reference evidence="3" key="1">
    <citation type="submission" date="2022-12" db="EMBL/GenBank/DDBJ databases">
        <title>Chromosome-level genome assembly of the bean flower thrips Megalurothrips usitatus.</title>
        <authorList>
            <person name="Ma L."/>
            <person name="Liu Q."/>
            <person name="Li H."/>
            <person name="Cai W."/>
        </authorList>
    </citation>
    <scope>NUCLEOTIDE SEQUENCE</scope>
    <source>
        <strain evidence="3">Cailab_2022a</strain>
    </source>
</reference>
<keyword evidence="2" id="KW-0732">Signal</keyword>
<feature type="signal peptide" evidence="2">
    <location>
        <begin position="1"/>
        <end position="20"/>
    </location>
</feature>
<accession>A0AAV7XCG2</accession>
<protein>
    <submittedName>
        <fullName evidence="3">Uncharacterized protein</fullName>
    </submittedName>
</protein>
<feature type="region of interest" description="Disordered" evidence="1">
    <location>
        <begin position="45"/>
        <end position="75"/>
    </location>
</feature>
<feature type="chain" id="PRO_5043518624" evidence="2">
    <location>
        <begin position="21"/>
        <end position="157"/>
    </location>
</feature>
<feature type="compositionally biased region" description="Low complexity" evidence="1">
    <location>
        <begin position="63"/>
        <end position="75"/>
    </location>
</feature>
<dbReference type="AlphaFoldDB" id="A0AAV7XCG2"/>
<sequence>MRLLTAAAAVLAVAAVLIGAEDVHDRDVAAAPRWVAARGSLARHHHEDHDDDDDEDHDCDANGPDTVPGDTGPGVPDCGSARPGPNSVTCAAFCAYFSLPGRCFADRCQCGCPAACSAFLGYSCNQCCKALVDKTYSGVCKDTLCVCAPTSGSLPPP</sequence>
<gene>
    <name evidence="3" type="ORF">ONE63_002840</name>
</gene>
<evidence type="ECO:0000256" key="1">
    <source>
        <dbReference type="SAM" id="MobiDB-lite"/>
    </source>
</evidence>
<evidence type="ECO:0000256" key="2">
    <source>
        <dbReference type="SAM" id="SignalP"/>
    </source>
</evidence>
<feature type="compositionally biased region" description="Acidic residues" evidence="1">
    <location>
        <begin position="49"/>
        <end position="58"/>
    </location>
</feature>
<proteinExistence type="predicted"/>